<dbReference type="InterPro" id="IPR035901">
    <property type="entry name" value="GIY-YIG_endonuc_sf"/>
</dbReference>
<keyword evidence="4" id="KW-0540">Nuclease</keyword>
<dbReference type="Pfam" id="PF01541">
    <property type="entry name" value="GIY-YIG"/>
    <property type="match status" value="1"/>
</dbReference>
<evidence type="ECO:0000259" key="3">
    <source>
        <dbReference type="PROSITE" id="PS50164"/>
    </source>
</evidence>
<dbReference type="GO" id="GO:0004519">
    <property type="term" value="F:endonuclease activity"/>
    <property type="evidence" value="ECO:0007669"/>
    <property type="project" value="UniProtKB-KW"/>
</dbReference>
<keyword evidence="2" id="KW-0460">Magnesium</keyword>
<evidence type="ECO:0000256" key="2">
    <source>
        <dbReference type="ARBA" id="ARBA00022842"/>
    </source>
</evidence>
<sequence length="116" mass="13614">MKLIFDVDIENAQKSGIYIIKPNVGGKIYVGRTRNFLSRYYGHLLNIKNKKCNGRFIRFLEKYPYCTLTFSVLEITKNIKEREEYWIKELDAVHGGLNIIFNDDEFVKNSLSSQKV</sequence>
<comment type="cofactor">
    <cofactor evidence="1">
        <name>Mg(2+)</name>
        <dbReference type="ChEBI" id="CHEBI:18420"/>
    </cofactor>
</comment>
<feature type="domain" description="GIY-YIG" evidence="3">
    <location>
        <begin position="13"/>
        <end position="100"/>
    </location>
</feature>
<reference evidence="4" key="1">
    <citation type="journal article" date="2021" name="Proc. Natl. Acad. Sci. U.S.A.">
        <title>A Catalog of Tens of Thousands of Viruses from Human Metagenomes Reveals Hidden Associations with Chronic Diseases.</title>
        <authorList>
            <person name="Tisza M.J."/>
            <person name="Buck C.B."/>
        </authorList>
    </citation>
    <scope>NUCLEOTIDE SEQUENCE</scope>
    <source>
        <strain evidence="4">Ct7Qv4</strain>
    </source>
</reference>
<dbReference type="SMART" id="SM00465">
    <property type="entry name" value="GIYc"/>
    <property type="match status" value="1"/>
</dbReference>
<evidence type="ECO:0000313" key="4">
    <source>
        <dbReference type="EMBL" id="DAF52313.1"/>
    </source>
</evidence>
<proteinExistence type="predicted"/>
<dbReference type="InterPro" id="IPR000305">
    <property type="entry name" value="GIY-YIG_endonuc"/>
</dbReference>
<organism evidence="4">
    <name type="scientific">Siphoviridae sp. ct7Qv4</name>
    <dbReference type="NCBI Taxonomy" id="2827786"/>
    <lineage>
        <taxon>Viruses</taxon>
        <taxon>Duplodnaviria</taxon>
        <taxon>Heunggongvirae</taxon>
        <taxon>Uroviricota</taxon>
        <taxon>Caudoviricetes</taxon>
    </lineage>
</organism>
<keyword evidence="4" id="KW-0255">Endonuclease</keyword>
<evidence type="ECO:0000256" key="1">
    <source>
        <dbReference type="ARBA" id="ARBA00001946"/>
    </source>
</evidence>
<name>A0A8S5SMT0_9CAUD</name>
<dbReference type="SUPFAM" id="SSF82771">
    <property type="entry name" value="GIY-YIG endonuclease"/>
    <property type="match status" value="1"/>
</dbReference>
<keyword evidence="4" id="KW-0378">Hydrolase</keyword>
<accession>A0A8S5SMT0</accession>
<dbReference type="EMBL" id="BK032632">
    <property type="protein sequence ID" value="DAF52313.1"/>
    <property type="molecule type" value="Genomic_DNA"/>
</dbReference>
<protein>
    <submittedName>
        <fullName evidence="4">Intron associated endonuclease</fullName>
    </submittedName>
</protein>
<dbReference type="PROSITE" id="PS50164">
    <property type="entry name" value="GIY_YIG"/>
    <property type="match status" value="1"/>
</dbReference>
<dbReference type="Gene3D" id="3.40.1440.10">
    <property type="entry name" value="GIY-YIG endonuclease"/>
    <property type="match status" value="1"/>
</dbReference>